<feature type="transmembrane region" description="Helical" evidence="2">
    <location>
        <begin position="56"/>
        <end position="79"/>
    </location>
</feature>
<dbReference type="WBParaSite" id="TTAC_0000215801-mRNA-1">
    <property type="protein sequence ID" value="TTAC_0000215801-mRNA-1"/>
    <property type="gene ID" value="TTAC_0000215801"/>
</dbReference>
<reference evidence="3 4" key="2">
    <citation type="submission" date="2018-11" db="EMBL/GenBank/DDBJ databases">
        <authorList>
            <consortium name="Pathogen Informatics"/>
        </authorList>
    </citation>
    <scope>NUCLEOTIDE SEQUENCE [LARGE SCALE GENOMIC DNA]</scope>
</reference>
<evidence type="ECO:0000313" key="5">
    <source>
        <dbReference type="WBParaSite" id="TTAC_0000215801-mRNA-1"/>
    </source>
</evidence>
<evidence type="ECO:0000256" key="2">
    <source>
        <dbReference type="SAM" id="Phobius"/>
    </source>
</evidence>
<keyword evidence="2" id="KW-1133">Transmembrane helix</keyword>
<feature type="compositionally biased region" description="Pro residues" evidence="1">
    <location>
        <begin position="201"/>
        <end position="218"/>
    </location>
</feature>
<gene>
    <name evidence="3" type="ORF">TTAC_LOCUS2145</name>
</gene>
<dbReference type="Proteomes" id="UP000274429">
    <property type="component" value="Unassembled WGS sequence"/>
</dbReference>
<dbReference type="AlphaFoldDB" id="A0A0R3WN20"/>
<reference evidence="5" key="1">
    <citation type="submission" date="2017-02" db="UniProtKB">
        <authorList>
            <consortium name="WormBaseParasite"/>
        </authorList>
    </citation>
    <scope>IDENTIFICATION</scope>
</reference>
<organism evidence="5">
    <name type="scientific">Hydatigena taeniaeformis</name>
    <name type="common">Feline tapeworm</name>
    <name type="synonym">Taenia taeniaeformis</name>
    <dbReference type="NCBI Taxonomy" id="6205"/>
    <lineage>
        <taxon>Eukaryota</taxon>
        <taxon>Metazoa</taxon>
        <taxon>Spiralia</taxon>
        <taxon>Lophotrochozoa</taxon>
        <taxon>Platyhelminthes</taxon>
        <taxon>Cestoda</taxon>
        <taxon>Eucestoda</taxon>
        <taxon>Cyclophyllidea</taxon>
        <taxon>Taeniidae</taxon>
        <taxon>Hydatigera</taxon>
    </lineage>
</organism>
<keyword evidence="4" id="KW-1185">Reference proteome</keyword>
<evidence type="ECO:0000313" key="4">
    <source>
        <dbReference type="Proteomes" id="UP000274429"/>
    </source>
</evidence>
<accession>A0A0R3WN20</accession>
<feature type="region of interest" description="Disordered" evidence="1">
    <location>
        <begin position="100"/>
        <end position="218"/>
    </location>
</feature>
<evidence type="ECO:0000256" key="1">
    <source>
        <dbReference type="SAM" id="MobiDB-lite"/>
    </source>
</evidence>
<keyword evidence="2" id="KW-0812">Transmembrane</keyword>
<feature type="compositionally biased region" description="Basic residues" evidence="1">
    <location>
        <begin position="119"/>
        <end position="129"/>
    </location>
</feature>
<dbReference type="EMBL" id="UYWX01000800">
    <property type="protein sequence ID" value="VDM19039.1"/>
    <property type="molecule type" value="Genomic_DNA"/>
</dbReference>
<sequence>MAFTSTRLPTAPNQEDLDKRDAYLHSLKVAFTLLSLITAIILGVGIYVAVDPGQNNYGLMVLGYVLIALAIACLIASVLTGDRLFRLIRAISETKDYRPKAAEALRQKPYPRQPSDSVRRRRAPAHRTTHTTLTQSETNSQEPRRGAGADGVGAVSERVAEPLPAPSAPPANVSVDITNSMNGEEEECGKVIPPAADLERPPPFAPPPGLSPPPYTED</sequence>
<name>A0A0R3WN20_HYDTA</name>
<proteinExistence type="predicted"/>
<keyword evidence="2" id="KW-0472">Membrane</keyword>
<evidence type="ECO:0000313" key="3">
    <source>
        <dbReference type="EMBL" id="VDM19039.1"/>
    </source>
</evidence>
<feature type="transmembrane region" description="Helical" evidence="2">
    <location>
        <begin position="29"/>
        <end position="50"/>
    </location>
</feature>
<dbReference type="OrthoDB" id="6261177at2759"/>
<protein>
    <submittedName>
        <fullName evidence="5">IncA protein</fullName>
    </submittedName>
</protein>